<dbReference type="InterPro" id="IPR005182">
    <property type="entry name" value="YdbS-like_PH"/>
</dbReference>
<gene>
    <name evidence="2" type="ORF">V6984_14755</name>
</gene>
<proteinExistence type="predicted"/>
<evidence type="ECO:0000313" key="2">
    <source>
        <dbReference type="EMBL" id="XAH72763.1"/>
    </source>
</evidence>
<dbReference type="RefSeq" id="WP_342756377.1">
    <property type="nucleotide sequence ID" value="NZ_CP146256.1"/>
</dbReference>
<dbReference type="EMBL" id="CP146256">
    <property type="protein sequence ID" value="XAH72763.1"/>
    <property type="molecule type" value="Genomic_DNA"/>
</dbReference>
<evidence type="ECO:0000313" key="3">
    <source>
        <dbReference type="Proteomes" id="UP001451571"/>
    </source>
</evidence>
<evidence type="ECO:0000259" key="1">
    <source>
        <dbReference type="Pfam" id="PF03703"/>
    </source>
</evidence>
<accession>A0ABZ3ETP3</accession>
<dbReference type="Proteomes" id="UP001451571">
    <property type="component" value="Chromosome"/>
</dbReference>
<sequence length="125" mass="14651">MEYIERKRLLFFGLPWTFTKYTVGEEYIVVNSGLFKTHENDCYMYKVQDVELQATLLERIFGLGTVMCFTGDTTHPKLQLIHIKHAKEIKDYILKTSEEARRKRRTLNTLDIGSGLRDDTDTDIL</sequence>
<feature type="domain" description="YdbS-like PH" evidence="1">
    <location>
        <begin position="16"/>
        <end position="93"/>
    </location>
</feature>
<name>A0ABZ3ETP3_9FIRM</name>
<protein>
    <submittedName>
        <fullName evidence="2">PH domain-containing protein</fullName>
    </submittedName>
</protein>
<dbReference type="Pfam" id="PF03703">
    <property type="entry name" value="bPH_2"/>
    <property type="match status" value="1"/>
</dbReference>
<reference evidence="2 3" key="1">
    <citation type="submission" date="2024-02" db="EMBL/GenBank/DDBJ databases">
        <title>Bacterial strain from lacustrine sediment.</title>
        <authorList>
            <person name="Petit C."/>
            <person name="Fadhlaoui K."/>
        </authorList>
    </citation>
    <scope>NUCLEOTIDE SEQUENCE [LARGE SCALE GENOMIC DNA]</scope>
    <source>
        <strain evidence="2 3">IPX-CK</strain>
    </source>
</reference>
<organism evidence="2 3">
    <name type="scientific">Kineothrix sedimenti</name>
    <dbReference type="NCBI Taxonomy" id="3123317"/>
    <lineage>
        <taxon>Bacteria</taxon>
        <taxon>Bacillati</taxon>
        <taxon>Bacillota</taxon>
        <taxon>Clostridia</taxon>
        <taxon>Lachnospirales</taxon>
        <taxon>Lachnospiraceae</taxon>
        <taxon>Kineothrix</taxon>
    </lineage>
</organism>
<keyword evidence="3" id="KW-1185">Reference proteome</keyword>